<accession>A0A101A0B9</accession>
<organism evidence="2 3">
    <name type="scientific">Mycobacterium lehmannii</name>
    <dbReference type="NCBI Taxonomy" id="2048550"/>
    <lineage>
        <taxon>Bacteria</taxon>
        <taxon>Bacillati</taxon>
        <taxon>Actinomycetota</taxon>
        <taxon>Actinomycetes</taxon>
        <taxon>Mycobacteriales</taxon>
        <taxon>Mycobacteriaceae</taxon>
        <taxon>Mycobacterium</taxon>
    </lineage>
</organism>
<keyword evidence="1" id="KW-1133">Transmembrane helix</keyword>
<dbReference type="Proteomes" id="UP000053707">
    <property type="component" value="Unassembled WGS sequence"/>
</dbReference>
<gene>
    <name evidence="2" type="ORF">AU192_00635</name>
</gene>
<sequence length="68" mass="7339">METLSRARNAQKRIFKVQRRVWLVQAAMWPTLALAGIGAVAAVIARYRGRADGPGTAMPSPADGLPHL</sequence>
<evidence type="ECO:0000313" key="2">
    <source>
        <dbReference type="EMBL" id="KUI07256.1"/>
    </source>
</evidence>
<keyword evidence="1" id="KW-0472">Membrane</keyword>
<proteinExistence type="predicted"/>
<dbReference type="EMBL" id="LQIR01000068">
    <property type="protein sequence ID" value="KUI07256.1"/>
    <property type="molecule type" value="Genomic_DNA"/>
</dbReference>
<protein>
    <submittedName>
        <fullName evidence="2">Uncharacterized protein</fullName>
    </submittedName>
</protein>
<dbReference type="AlphaFoldDB" id="A0A101A0B9"/>
<keyword evidence="1" id="KW-0812">Transmembrane</keyword>
<feature type="transmembrane region" description="Helical" evidence="1">
    <location>
        <begin position="21"/>
        <end position="45"/>
    </location>
</feature>
<evidence type="ECO:0000313" key="3">
    <source>
        <dbReference type="Proteomes" id="UP000053707"/>
    </source>
</evidence>
<reference evidence="2 3" key="1">
    <citation type="submission" date="2016-01" db="EMBL/GenBank/DDBJ databases">
        <authorList>
            <consortium name="TB Trials Study Group"/>
            <person name="Sutton G."/>
            <person name="Brinkac L."/>
            <person name="Sanka R."/>
            <person name="Adams M."/>
            <person name="Lau E.L."/>
            <person name="Macaden R."/>
            <person name="Grewal H.M.S."/>
        </authorList>
    </citation>
    <scope>NUCLEOTIDE SEQUENCE [LARGE SCALE GENOMIC DNA]</scope>
    <source>
        <strain evidence="2 3">IS-1744</strain>
    </source>
</reference>
<comment type="caution">
    <text evidence="2">The sequence shown here is derived from an EMBL/GenBank/DDBJ whole genome shotgun (WGS) entry which is preliminary data.</text>
</comment>
<keyword evidence="3" id="KW-1185">Reference proteome</keyword>
<name>A0A101A0B9_9MYCO</name>
<evidence type="ECO:0000256" key="1">
    <source>
        <dbReference type="SAM" id="Phobius"/>
    </source>
</evidence>